<proteinExistence type="inferred from homology"/>
<evidence type="ECO:0000256" key="1">
    <source>
        <dbReference type="ARBA" id="ARBA00006484"/>
    </source>
</evidence>
<evidence type="ECO:0000259" key="2">
    <source>
        <dbReference type="SMART" id="SM00822"/>
    </source>
</evidence>
<accession>A0A9D1U9J9</accession>
<feature type="domain" description="Ketoreductase" evidence="2">
    <location>
        <begin position="8"/>
        <end position="190"/>
    </location>
</feature>
<dbReference type="Proteomes" id="UP000824264">
    <property type="component" value="Unassembled WGS sequence"/>
</dbReference>
<comment type="similarity">
    <text evidence="1">Belongs to the short-chain dehydrogenases/reductases (SDR) family.</text>
</comment>
<dbReference type="PRINTS" id="PR00081">
    <property type="entry name" value="GDHRDH"/>
</dbReference>
<dbReference type="Gene3D" id="3.40.50.720">
    <property type="entry name" value="NAD(P)-binding Rossmann-like Domain"/>
    <property type="match status" value="1"/>
</dbReference>
<name>A0A9D1U9J9_9BACT</name>
<dbReference type="Pfam" id="PF13561">
    <property type="entry name" value="adh_short_C2"/>
    <property type="match status" value="1"/>
</dbReference>
<gene>
    <name evidence="3" type="ORF">H9874_08580</name>
</gene>
<protein>
    <submittedName>
        <fullName evidence="3">SDR family oxidoreductase</fullName>
    </submittedName>
</protein>
<sequence length="259" mass="28127">MDLRIRDKVYIVTGGGSGIGGGISLALAREGAVPVIFGRSPLDDTFRAELRALQPRAYFIRVELTDERACADAVAEVMAMFDRIDGLVNCAGGNDNVGLESGVDAFRQSLERNLVHYYTMAHACIGELKRRGGVILNVSSKTALTGQGGTSGYTAAKGAILSLTREWAASYLEDGVRVNALVPAEVWTPLYERWINTFPEPHEKLETIVRNIPLGRRMTTVEEMGDTAVFLLSPLSSHTTGQWVVVDGGYVHLDRTLTA</sequence>
<dbReference type="CDD" id="cd05233">
    <property type="entry name" value="SDR_c"/>
    <property type="match status" value="1"/>
</dbReference>
<dbReference type="InterPro" id="IPR036291">
    <property type="entry name" value="NAD(P)-bd_dom_sf"/>
</dbReference>
<dbReference type="AlphaFoldDB" id="A0A9D1U9J9"/>
<evidence type="ECO:0000313" key="4">
    <source>
        <dbReference type="Proteomes" id="UP000824264"/>
    </source>
</evidence>
<organism evidence="3 4">
    <name type="scientific">Candidatus Bilophila faecipullorum</name>
    <dbReference type="NCBI Taxonomy" id="2838482"/>
    <lineage>
        <taxon>Bacteria</taxon>
        <taxon>Pseudomonadati</taxon>
        <taxon>Thermodesulfobacteriota</taxon>
        <taxon>Desulfovibrionia</taxon>
        <taxon>Desulfovibrionales</taxon>
        <taxon>Desulfovibrionaceae</taxon>
        <taxon>Bilophila</taxon>
    </lineage>
</organism>
<dbReference type="SUPFAM" id="SSF51735">
    <property type="entry name" value="NAD(P)-binding Rossmann-fold domains"/>
    <property type="match status" value="1"/>
</dbReference>
<dbReference type="PROSITE" id="PS00061">
    <property type="entry name" value="ADH_SHORT"/>
    <property type="match status" value="1"/>
</dbReference>
<dbReference type="InterPro" id="IPR002347">
    <property type="entry name" value="SDR_fam"/>
</dbReference>
<dbReference type="NCBIfam" id="NF006384">
    <property type="entry name" value="PRK08628.1"/>
    <property type="match status" value="1"/>
</dbReference>
<dbReference type="PRINTS" id="PR00080">
    <property type="entry name" value="SDRFAMILY"/>
</dbReference>
<reference evidence="3" key="2">
    <citation type="submission" date="2021-04" db="EMBL/GenBank/DDBJ databases">
        <authorList>
            <person name="Gilroy R."/>
        </authorList>
    </citation>
    <scope>NUCLEOTIDE SEQUENCE</scope>
    <source>
        <strain evidence="3">ChiSxjej5B17-1746</strain>
    </source>
</reference>
<dbReference type="InterPro" id="IPR057326">
    <property type="entry name" value="KR_dom"/>
</dbReference>
<dbReference type="SMART" id="SM00822">
    <property type="entry name" value="PKS_KR"/>
    <property type="match status" value="1"/>
</dbReference>
<dbReference type="GO" id="GO:0016616">
    <property type="term" value="F:oxidoreductase activity, acting on the CH-OH group of donors, NAD or NADP as acceptor"/>
    <property type="evidence" value="ECO:0007669"/>
    <property type="project" value="TreeGrafter"/>
</dbReference>
<dbReference type="PANTHER" id="PTHR42760">
    <property type="entry name" value="SHORT-CHAIN DEHYDROGENASES/REDUCTASES FAMILY MEMBER"/>
    <property type="match status" value="1"/>
</dbReference>
<reference evidence="3" key="1">
    <citation type="journal article" date="2021" name="PeerJ">
        <title>Extensive microbial diversity within the chicken gut microbiome revealed by metagenomics and culture.</title>
        <authorList>
            <person name="Gilroy R."/>
            <person name="Ravi A."/>
            <person name="Getino M."/>
            <person name="Pursley I."/>
            <person name="Horton D.L."/>
            <person name="Alikhan N.F."/>
            <person name="Baker D."/>
            <person name="Gharbi K."/>
            <person name="Hall N."/>
            <person name="Watson M."/>
            <person name="Adriaenssens E.M."/>
            <person name="Foster-Nyarko E."/>
            <person name="Jarju S."/>
            <person name="Secka A."/>
            <person name="Antonio M."/>
            <person name="Oren A."/>
            <person name="Chaudhuri R.R."/>
            <person name="La Ragione R."/>
            <person name="Hildebrand F."/>
            <person name="Pallen M.J."/>
        </authorList>
    </citation>
    <scope>NUCLEOTIDE SEQUENCE</scope>
    <source>
        <strain evidence="3">ChiSxjej5B17-1746</strain>
    </source>
</reference>
<comment type="caution">
    <text evidence="3">The sequence shown here is derived from an EMBL/GenBank/DDBJ whole genome shotgun (WGS) entry which is preliminary data.</text>
</comment>
<dbReference type="FunFam" id="3.40.50.720:FF:000084">
    <property type="entry name" value="Short-chain dehydrogenase reductase"/>
    <property type="match status" value="1"/>
</dbReference>
<evidence type="ECO:0000313" key="3">
    <source>
        <dbReference type="EMBL" id="HIW79183.1"/>
    </source>
</evidence>
<dbReference type="InterPro" id="IPR020904">
    <property type="entry name" value="Sc_DH/Rdtase_CS"/>
</dbReference>
<dbReference type="EMBL" id="DXGI01000323">
    <property type="protein sequence ID" value="HIW79183.1"/>
    <property type="molecule type" value="Genomic_DNA"/>
</dbReference>